<dbReference type="Pfam" id="PF00557">
    <property type="entry name" value="Peptidase_M24"/>
    <property type="match status" value="1"/>
</dbReference>
<name>A0A0T5P7E3_9RHOB</name>
<dbReference type="CDD" id="cd01066">
    <property type="entry name" value="APP_MetAP"/>
    <property type="match status" value="1"/>
</dbReference>
<dbReference type="STRING" id="540747.SAMN04488031_108132"/>
<organism evidence="3 5">
    <name type="scientific">Roseovarius indicus</name>
    <dbReference type="NCBI Taxonomy" id="540747"/>
    <lineage>
        <taxon>Bacteria</taxon>
        <taxon>Pseudomonadati</taxon>
        <taxon>Pseudomonadota</taxon>
        <taxon>Alphaproteobacteria</taxon>
        <taxon>Rhodobacterales</taxon>
        <taxon>Roseobacteraceae</taxon>
        <taxon>Roseovarius</taxon>
    </lineage>
</organism>
<feature type="domain" description="Peptidase M24" evidence="1">
    <location>
        <begin position="146"/>
        <end position="349"/>
    </location>
</feature>
<reference evidence="3 5" key="1">
    <citation type="submission" date="2015-04" db="EMBL/GenBank/DDBJ databases">
        <title>The draft genome sequence of Roseovarius indicus B108T.</title>
        <authorList>
            <person name="Li G."/>
            <person name="Lai Q."/>
            <person name="Shao Z."/>
            <person name="Yan P."/>
        </authorList>
    </citation>
    <scope>NUCLEOTIDE SEQUENCE [LARGE SCALE GENOMIC DNA]</scope>
    <source>
        <strain evidence="3 5">B108</strain>
    </source>
</reference>
<evidence type="ECO:0000313" key="3">
    <source>
        <dbReference type="EMBL" id="KRS17257.1"/>
    </source>
</evidence>
<evidence type="ECO:0000259" key="2">
    <source>
        <dbReference type="Pfam" id="PF01321"/>
    </source>
</evidence>
<dbReference type="SUPFAM" id="SSF53092">
    <property type="entry name" value="Creatinase/prolidase N-terminal domain"/>
    <property type="match status" value="1"/>
</dbReference>
<evidence type="ECO:0000313" key="5">
    <source>
        <dbReference type="Proteomes" id="UP000051401"/>
    </source>
</evidence>
<dbReference type="GO" id="GO:0016787">
    <property type="term" value="F:hydrolase activity"/>
    <property type="evidence" value="ECO:0007669"/>
    <property type="project" value="UniProtKB-KW"/>
</dbReference>
<dbReference type="EMBL" id="LAXI01000008">
    <property type="protein sequence ID" value="KRS17257.1"/>
    <property type="molecule type" value="Genomic_DNA"/>
</dbReference>
<dbReference type="InterPro" id="IPR050659">
    <property type="entry name" value="Peptidase_M24B"/>
</dbReference>
<feature type="domain" description="Creatinase N-terminal" evidence="2">
    <location>
        <begin position="3"/>
        <end position="137"/>
    </location>
</feature>
<reference evidence="4 6" key="2">
    <citation type="submission" date="2018-08" db="EMBL/GenBank/DDBJ databases">
        <title>Genetic Globetrotter - A new plasmid hitch-hiking vast phylogenetic and geographic distances.</title>
        <authorList>
            <person name="Vollmers J."/>
            <person name="Petersen J."/>
        </authorList>
    </citation>
    <scope>NUCLEOTIDE SEQUENCE [LARGE SCALE GENOMIC DNA]</scope>
    <source>
        <strain evidence="4 6">DSM 26383</strain>
    </source>
</reference>
<dbReference type="KEGG" id="rid:RIdsm_03464"/>
<dbReference type="AlphaFoldDB" id="A0A0T5P7E3"/>
<dbReference type="Proteomes" id="UP000325785">
    <property type="component" value="Chromosome"/>
</dbReference>
<dbReference type="InterPro" id="IPR000994">
    <property type="entry name" value="Pept_M24"/>
</dbReference>
<dbReference type="EMBL" id="CP031598">
    <property type="protein sequence ID" value="QEW27648.1"/>
    <property type="molecule type" value="Genomic_DNA"/>
</dbReference>
<protein>
    <submittedName>
        <fullName evidence="4">Putative peptidase</fullName>
        <ecNumber evidence="4">3.4.-.-</ecNumber>
    </submittedName>
</protein>
<gene>
    <name evidence="4" type="ORF">RIdsm_03464</name>
    <name evidence="3" type="ORF">XM52_14415</name>
</gene>
<dbReference type="PANTHER" id="PTHR46112:SF2">
    <property type="entry name" value="XAA-PRO AMINOPEPTIDASE P-RELATED"/>
    <property type="match status" value="1"/>
</dbReference>
<dbReference type="Gene3D" id="3.90.230.10">
    <property type="entry name" value="Creatinase/methionine aminopeptidase superfamily"/>
    <property type="match status" value="1"/>
</dbReference>
<accession>A0A0T5P7E3</accession>
<dbReference type="InterPro" id="IPR029149">
    <property type="entry name" value="Creatin/AminoP/Spt16_N"/>
</dbReference>
<sequence length="371" mass="39918">MQRVAALAEVLRARQLDAAIIDAAEHMRYLFGYSASAVMYQCCIVTADGGVHGVVRKLDEAVFESASWVTDHVSYVDWEDPLDLVVSEIRRLGLAGAAIAQEFDSNYLTVRDQRRLAAALPEVRFVDISGIIVEMRVRKSPAEIEEHRRAAAIADVGVGAILDAMREGVSEGELVAAGYAASLAAGADNNAPRIVLLGMGASTQHYHSSVGDGRLEAGQPVHIELLPQSNGYSSRLMRPAVLGAAPEYLQSSVGQLVEIQDRQFAAMRPGVPAKEIDRIGREGLAAAGLREAFPHNTGYGIGIITGPKLADFAHLFTPGSEWELEQGMVFHMYLSAAGIQISETVCVTEDGVDILTSTPRELQIRQLGRSA</sequence>
<dbReference type="SUPFAM" id="SSF55920">
    <property type="entry name" value="Creatinase/aminopeptidase"/>
    <property type="match status" value="1"/>
</dbReference>
<proteinExistence type="predicted"/>
<keyword evidence="5" id="KW-1185">Reference proteome</keyword>
<dbReference type="EC" id="3.4.-.-" evidence="4"/>
<keyword evidence="4" id="KW-0378">Hydrolase</keyword>
<dbReference type="RefSeq" id="WP_057816846.1">
    <property type="nucleotide sequence ID" value="NZ_CP031598.1"/>
</dbReference>
<dbReference type="PATRIC" id="fig|540747.5.peg.5953"/>
<evidence type="ECO:0000313" key="6">
    <source>
        <dbReference type="Proteomes" id="UP000325785"/>
    </source>
</evidence>
<evidence type="ECO:0000259" key="1">
    <source>
        <dbReference type="Pfam" id="PF00557"/>
    </source>
</evidence>
<dbReference type="PANTHER" id="PTHR46112">
    <property type="entry name" value="AMINOPEPTIDASE"/>
    <property type="match status" value="1"/>
</dbReference>
<dbReference type="Pfam" id="PF01321">
    <property type="entry name" value="Creatinase_N"/>
    <property type="match status" value="1"/>
</dbReference>
<evidence type="ECO:0000313" key="4">
    <source>
        <dbReference type="EMBL" id="QEW27648.1"/>
    </source>
</evidence>
<dbReference type="Gene3D" id="3.40.350.10">
    <property type="entry name" value="Creatinase/prolidase N-terminal domain"/>
    <property type="match status" value="1"/>
</dbReference>
<dbReference type="InterPro" id="IPR000587">
    <property type="entry name" value="Creatinase_N"/>
</dbReference>
<dbReference type="Proteomes" id="UP000051401">
    <property type="component" value="Unassembled WGS sequence"/>
</dbReference>
<dbReference type="InterPro" id="IPR036005">
    <property type="entry name" value="Creatinase/aminopeptidase-like"/>
</dbReference>